<dbReference type="PANTHER" id="PTHR48081">
    <property type="entry name" value="AB HYDROLASE SUPERFAMILY PROTEIN C4A8.06C"/>
    <property type="match status" value="1"/>
</dbReference>
<dbReference type="PANTHER" id="PTHR48081:SF13">
    <property type="entry name" value="ALPHA_BETA HYDROLASE"/>
    <property type="match status" value="1"/>
</dbReference>
<dbReference type="Pfam" id="PF20434">
    <property type="entry name" value="BD-FAE"/>
    <property type="match status" value="1"/>
</dbReference>
<gene>
    <name evidence="4" type="ORF">C8P68_10525</name>
</gene>
<dbReference type="GO" id="GO:0016787">
    <property type="term" value="F:hydrolase activity"/>
    <property type="evidence" value="ECO:0007669"/>
    <property type="project" value="UniProtKB-KW"/>
</dbReference>
<keyword evidence="5" id="KW-1185">Reference proteome</keyword>
<protein>
    <submittedName>
        <fullName evidence="4">Acetyl esterase/lipase</fullName>
    </submittedName>
</protein>
<feature type="chain" id="PRO_5015735253" evidence="2">
    <location>
        <begin position="21"/>
        <end position="326"/>
    </location>
</feature>
<feature type="signal peptide" evidence="2">
    <location>
        <begin position="1"/>
        <end position="20"/>
    </location>
</feature>
<dbReference type="OrthoDB" id="9777975at2"/>
<keyword evidence="1" id="KW-0378">Hydrolase</keyword>
<keyword evidence="2" id="KW-0732">Signal</keyword>
<dbReference type="InterPro" id="IPR049492">
    <property type="entry name" value="BD-FAE-like_dom"/>
</dbReference>
<dbReference type="Proteomes" id="UP000244168">
    <property type="component" value="Unassembled WGS sequence"/>
</dbReference>
<reference evidence="4 5" key="1">
    <citation type="submission" date="2018-04" db="EMBL/GenBank/DDBJ databases">
        <title>Genomic Encyclopedia of Archaeal and Bacterial Type Strains, Phase II (KMG-II): from individual species to whole genera.</title>
        <authorList>
            <person name="Goeker M."/>
        </authorList>
    </citation>
    <scope>NUCLEOTIDE SEQUENCE [LARGE SCALE GENOMIC DNA]</scope>
    <source>
        <strain evidence="4 5">DSM 26809</strain>
    </source>
</reference>
<dbReference type="AlphaFoldDB" id="A0A2T5J7S6"/>
<accession>A0A2T5J7S6</accession>
<sequence length="326" mass="36372">MRKLINCLLLLVLCTGAALAQPAARITNVPDTSYTTYSDFQKNLKVYPFIKMVPDSPTTSVKESRNLVYCQIGNRALHIDAFIPAKSKLKAVPAIIMVHGGGWRSGNRTQHIPLAQHLAALGYACFTVEYRLSTEAIYPAPLNDIKSAIKWVRAQGKKFKVDTNKMAVLGFSAGGQIAALVGVTSGTNVFPGNNCNQSHSSDVQAVIDIDGTLSFVSPDAQETKNLQTVSYSAWWIGYPRTERLDLWAQASPLTYTDQNKVPFLFLNSNLERMHAGRDVFKKAMDEKHIYTEIVNFKDTPHSFCLYRPWFDDVVTDINSFMHKAFK</sequence>
<name>A0A2T5J7S6_9SPHI</name>
<feature type="domain" description="BD-FAE-like" evidence="3">
    <location>
        <begin position="80"/>
        <end position="268"/>
    </location>
</feature>
<organism evidence="4 5">
    <name type="scientific">Mucilaginibacter yixingensis</name>
    <dbReference type="NCBI Taxonomy" id="1295612"/>
    <lineage>
        <taxon>Bacteria</taxon>
        <taxon>Pseudomonadati</taxon>
        <taxon>Bacteroidota</taxon>
        <taxon>Sphingobacteriia</taxon>
        <taxon>Sphingobacteriales</taxon>
        <taxon>Sphingobacteriaceae</taxon>
        <taxon>Mucilaginibacter</taxon>
    </lineage>
</organism>
<evidence type="ECO:0000256" key="1">
    <source>
        <dbReference type="ARBA" id="ARBA00022801"/>
    </source>
</evidence>
<dbReference type="EMBL" id="QAOQ01000005">
    <property type="protein sequence ID" value="PTQ95520.1"/>
    <property type="molecule type" value="Genomic_DNA"/>
</dbReference>
<dbReference type="RefSeq" id="WP_107829036.1">
    <property type="nucleotide sequence ID" value="NZ_CP160205.1"/>
</dbReference>
<evidence type="ECO:0000313" key="4">
    <source>
        <dbReference type="EMBL" id="PTQ95520.1"/>
    </source>
</evidence>
<proteinExistence type="predicted"/>
<comment type="caution">
    <text evidence="4">The sequence shown here is derived from an EMBL/GenBank/DDBJ whole genome shotgun (WGS) entry which is preliminary data.</text>
</comment>
<evidence type="ECO:0000256" key="2">
    <source>
        <dbReference type="SAM" id="SignalP"/>
    </source>
</evidence>
<evidence type="ECO:0000313" key="5">
    <source>
        <dbReference type="Proteomes" id="UP000244168"/>
    </source>
</evidence>
<dbReference type="Gene3D" id="3.40.50.1820">
    <property type="entry name" value="alpha/beta hydrolase"/>
    <property type="match status" value="1"/>
</dbReference>
<evidence type="ECO:0000259" key="3">
    <source>
        <dbReference type="Pfam" id="PF20434"/>
    </source>
</evidence>
<dbReference type="InterPro" id="IPR029058">
    <property type="entry name" value="AB_hydrolase_fold"/>
</dbReference>
<dbReference type="InterPro" id="IPR050300">
    <property type="entry name" value="GDXG_lipolytic_enzyme"/>
</dbReference>
<dbReference type="SUPFAM" id="SSF53474">
    <property type="entry name" value="alpha/beta-Hydrolases"/>
    <property type="match status" value="1"/>
</dbReference>